<evidence type="ECO:0000313" key="3">
    <source>
        <dbReference type="EMBL" id="RAI40282.1"/>
    </source>
</evidence>
<dbReference type="RefSeq" id="WP_111356376.1">
    <property type="nucleotide sequence ID" value="NZ_NHSK01000252.1"/>
</dbReference>
<dbReference type="AlphaFoldDB" id="A0A327KSJ5"/>
<dbReference type="InterPro" id="IPR050630">
    <property type="entry name" value="WD_repeat_EMAP"/>
</dbReference>
<organism evidence="3 4">
    <name type="scientific">Rhodoplanes elegans</name>
    <dbReference type="NCBI Taxonomy" id="29408"/>
    <lineage>
        <taxon>Bacteria</taxon>
        <taxon>Pseudomonadati</taxon>
        <taxon>Pseudomonadota</taxon>
        <taxon>Alphaproteobacteria</taxon>
        <taxon>Hyphomicrobiales</taxon>
        <taxon>Nitrobacteraceae</taxon>
        <taxon>Rhodoplanes</taxon>
    </lineage>
</organism>
<evidence type="ECO:0000256" key="1">
    <source>
        <dbReference type="ARBA" id="ARBA00022574"/>
    </source>
</evidence>
<comment type="caution">
    <text evidence="3">The sequence shown here is derived from an EMBL/GenBank/DDBJ whole genome shotgun (WGS) entry which is preliminary data.</text>
</comment>
<dbReference type="InterPro" id="IPR001680">
    <property type="entry name" value="WD40_rpt"/>
</dbReference>
<name>A0A327KSJ5_9BRAD</name>
<reference evidence="3 4" key="1">
    <citation type="submission" date="2017-07" db="EMBL/GenBank/DDBJ databases">
        <title>Draft Genome Sequences of Select Purple Nonsulfur Bacteria.</title>
        <authorList>
            <person name="Lasarre B."/>
            <person name="Mckinlay J.B."/>
        </authorList>
    </citation>
    <scope>NUCLEOTIDE SEQUENCE [LARGE SCALE GENOMIC DNA]</scope>
    <source>
        <strain evidence="3 4">DSM 11907</strain>
    </source>
</reference>
<keyword evidence="2" id="KW-0677">Repeat</keyword>
<dbReference type="Proteomes" id="UP000248863">
    <property type="component" value="Unassembled WGS sequence"/>
</dbReference>
<dbReference type="SMART" id="SM00320">
    <property type="entry name" value="WD40"/>
    <property type="match status" value="4"/>
</dbReference>
<sequence>MTDTTVPSNSLVDRTRPIDAGAPVVATAFVGPKGREVAAFALGEDTVLLTGDDGTERHVAVHKGGILSAASDGAQLITGGDDGRVMATAPDGTTREIAVDAKRRWIDNVAVGRDGVVAWSAGKTVFVRTSKGEIRTAEVGSTPGGLAFAPKGLRLAVAHYGGVALWFPNAKEPPETLEWKGSHTGVTFSPDGRFVVTTMQEPSLHGWRVTDGKHMRMSGYAAKVKSVSWTADGRELATAGADALVLWPFHGKDGPMGQQPRLLAPAKDLIVAVACHPREPVAAVGYESGMVLLVRLEDSAEIVVRAPGGGAVAALAWNATGTRLGYGTESGAAGLLAL</sequence>
<dbReference type="OrthoDB" id="9814620at2"/>
<keyword evidence="1" id="KW-0853">WD repeat</keyword>
<proteinExistence type="predicted"/>
<dbReference type="PANTHER" id="PTHR13720:SF33">
    <property type="entry name" value="HELP DOMAIN-CONTAINING PROTEIN"/>
    <property type="match status" value="1"/>
</dbReference>
<evidence type="ECO:0000313" key="4">
    <source>
        <dbReference type="Proteomes" id="UP000248863"/>
    </source>
</evidence>
<evidence type="ECO:0008006" key="5">
    <source>
        <dbReference type="Google" id="ProtNLM"/>
    </source>
</evidence>
<dbReference type="PANTHER" id="PTHR13720">
    <property type="entry name" value="WD-40 REPEAT PROTEIN"/>
    <property type="match status" value="1"/>
</dbReference>
<dbReference type="SUPFAM" id="SSF101908">
    <property type="entry name" value="Putative isomerase YbhE"/>
    <property type="match status" value="1"/>
</dbReference>
<keyword evidence="4" id="KW-1185">Reference proteome</keyword>
<dbReference type="Gene3D" id="2.130.10.10">
    <property type="entry name" value="YVTN repeat-like/Quinoprotein amine dehydrogenase"/>
    <property type="match status" value="2"/>
</dbReference>
<dbReference type="InterPro" id="IPR015943">
    <property type="entry name" value="WD40/YVTN_repeat-like_dom_sf"/>
</dbReference>
<dbReference type="EMBL" id="NPEU01000045">
    <property type="protein sequence ID" value="RAI40282.1"/>
    <property type="molecule type" value="Genomic_DNA"/>
</dbReference>
<gene>
    <name evidence="3" type="ORF">CH338_06800</name>
</gene>
<accession>A0A327KSJ5</accession>
<protein>
    <recommendedName>
        <fullName evidence="5">Anaphase-promoting complex subunit 4 WD40 domain-containing protein</fullName>
    </recommendedName>
</protein>
<evidence type="ECO:0000256" key="2">
    <source>
        <dbReference type="ARBA" id="ARBA00022737"/>
    </source>
</evidence>